<comment type="caution">
    <text evidence="2">The sequence shown here is derived from an EMBL/GenBank/DDBJ whole genome shotgun (WGS) entry which is preliminary data.</text>
</comment>
<evidence type="ECO:0000313" key="3">
    <source>
        <dbReference type="Proteomes" id="UP001054902"/>
    </source>
</evidence>
<keyword evidence="1" id="KW-0175">Coiled coil</keyword>
<feature type="coiled-coil region" evidence="1">
    <location>
        <begin position="8"/>
        <end position="70"/>
    </location>
</feature>
<accession>A0AAD3CYF7</accession>
<dbReference type="Proteomes" id="UP001054902">
    <property type="component" value="Unassembled WGS sequence"/>
</dbReference>
<gene>
    <name evidence="2" type="ORF">CTEN210_09756</name>
</gene>
<organism evidence="2 3">
    <name type="scientific">Chaetoceros tenuissimus</name>
    <dbReference type="NCBI Taxonomy" id="426638"/>
    <lineage>
        <taxon>Eukaryota</taxon>
        <taxon>Sar</taxon>
        <taxon>Stramenopiles</taxon>
        <taxon>Ochrophyta</taxon>
        <taxon>Bacillariophyta</taxon>
        <taxon>Coscinodiscophyceae</taxon>
        <taxon>Chaetocerotophycidae</taxon>
        <taxon>Chaetocerotales</taxon>
        <taxon>Chaetocerotaceae</taxon>
        <taxon>Chaetoceros</taxon>
    </lineage>
</organism>
<reference evidence="2 3" key="1">
    <citation type="journal article" date="2021" name="Sci. Rep.">
        <title>The genome of the diatom Chaetoceros tenuissimus carries an ancient integrated fragment of an extant virus.</title>
        <authorList>
            <person name="Hongo Y."/>
            <person name="Kimura K."/>
            <person name="Takaki Y."/>
            <person name="Yoshida Y."/>
            <person name="Baba S."/>
            <person name="Kobayashi G."/>
            <person name="Nagasaki K."/>
            <person name="Hano T."/>
            <person name="Tomaru Y."/>
        </authorList>
    </citation>
    <scope>NUCLEOTIDE SEQUENCE [LARGE SCALE GENOMIC DNA]</scope>
    <source>
        <strain evidence="2 3">NIES-3715</strain>
    </source>
</reference>
<protein>
    <submittedName>
        <fullName evidence="2">Uncharacterized protein</fullName>
    </submittedName>
</protein>
<evidence type="ECO:0000256" key="1">
    <source>
        <dbReference type="SAM" id="Coils"/>
    </source>
</evidence>
<proteinExistence type="predicted"/>
<sequence length="261" mass="30084">MKYLNITVDELSKQLAEERSKSADFEEKCKHHFQTCKHFAENNLTLGVQLEDAQATIEALEKELEALKKKLAADPVQSKRDGLIGRICQVIAYIEGNPNWKFKNFTRKQREDQETFPPFEGSEPLATEIYRFWTKKDEKLDPITRQVLLIPECVKAANELYWEHGFLPPQFKGVFGNVWNCLRIGSFDSKEGTLTDHNCREYNQACDNFVSSGDESLKGSLGFMYIERCYALLVFNCLSLAAEIKKDITKYAREDKENAFL</sequence>
<evidence type="ECO:0000313" key="2">
    <source>
        <dbReference type="EMBL" id="GFH53280.1"/>
    </source>
</evidence>
<dbReference type="EMBL" id="BLLK01000046">
    <property type="protein sequence ID" value="GFH53280.1"/>
    <property type="molecule type" value="Genomic_DNA"/>
</dbReference>
<name>A0AAD3CYF7_9STRA</name>
<dbReference type="AlphaFoldDB" id="A0AAD3CYF7"/>
<keyword evidence="3" id="KW-1185">Reference proteome</keyword>